<proteinExistence type="predicted"/>
<comment type="caution">
    <text evidence="1">The sequence shown here is derived from an EMBL/GenBank/DDBJ whole genome shotgun (WGS) entry which is preliminary data.</text>
</comment>
<accession>A0A150J2Y7</accession>
<dbReference type="SUPFAM" id="SSF89447">
    <property type="entry name" value="AbrB/MazE/MraZ-like"/>
    <property type="match status" value="1"/>
</dbReference>
<dbReference type="InterPro" id="IPR037914">
    <property type="entry name" value="SpoVT-AbrB_sf"/>
</dbReference>
<reference evidence="1 2" key="1">
    <citation type="journal article" date="2016" name="ISME J.">
        <title>Chasing the elusive Euryarchaeota class WSA2: genomes reveal a uniquely fastidious methyl-reducing methanogen.</title>
        <authorList>
            <person name="Nobu M.K."/>
            <person name="Narihiro T."/>
            <person name="Kuroda K."/>
            <person name="Mei R."/>
            <person name="Liu W.T."/>
        </authorList>
    </citation>
    <scope>NUCLEOTIDE SEQUENCE [LARGE SCALE GENOMIC DNA]</scope>
    <source>
        <strain evidence="1">U1lsi0528_Bin089</strain>
    </source>
</reference>
<organism evidence="1 2">
    <name type="scientific">Candidatus Methanofastidiosum methylothiophilum</name>
    <dbReference type="NCBI Taxonomy" id="1705564"/>
    <lineage>
        <taxon>Archaea</taxon>
        <taxon>Methanobacteriati</taxon>
        <taxon>Methanobacteriota</taxon>
        <taxon>Stenosarchaea group</taxon>
        <taxon>Candidatus Methanofastidiosia</taxon>
        <taxon>Candidatus Methanofastidiosales</taxon>
        <taxon>Candidatus Methanofastidiosaceae</taxon>
        <taxon>Candidatus Methanofastidiosum</taxon>
    </lineage>
</organism>
<evidence type="ECO:0000313" key="2">
    <source>
        <dbReference type="Proteomes" id="UP000075578"/>
    </source>
</evidence>
<dbReference type="AlphaFoldDB" id="A0A150J2Y7"/>
<dbReference type="Proteomes" id="UP000075578">
    <property type="component" value="Unassembled WGS sequence"/>
</dbReference>
<gene>
    <name evidence="1" type="ORF">AMQ74_01126</name>
</gene>
<sequence length="88" mass="10439">MDIAITKMRSKGRIDIPEDMRDDIKEGEKLVIIKNKDQIILKKAEAISKNLEEDLIFAKRTEEALKKYEKGKFIEMDFEEFMEEAKTW</sequence>
<dbReference type="EMBL" id="LNGD01000067">
    <property type="protein sequence ID" value="KYC51508.1"/>
    <property type="molecule type" value="Genomic_DNA"/>
</dbReference>
<protein>
    <recommendedName>
        <fullName evidence="3">SpoVT / AbrB like domain protein</fullName>
    </recommendedName>
</protein>
<name>A0A150J2Y7_9EURY</name>
<dbReference type="Gene3D" id="2.10.260.10">
    <property type="match status" value="1"/>
</dbReference>
<evidence type="ECO:0000313" key="1">
    <source>
        <dbReference type="EMBL" id="KYC51508.1"/>
    </source>
</evidence>
<evidence type="ECO:0008006" key="3">
    <source>
        <dbReference type="Google" id="ProtNLM"/>
    </source>
</evidence>